<reference evidence="1 2" key="1">
    <citation type="submission" date="2020-10" db="EMBL/GenBank/DDBJ databases">
        <title>The Coptis chinensis genome and diversification of protoberbering-type alkaloids.</title>
        <authorList>
            <person name="Wang B."/>
            <person name="Shu S."/>
            <person name="Song C."/>
            <person name="Liu Y."/>
        </authorList>
    </citation>
    <scope>NUCLEOTIDE SEQUENCE [LARGE SCALE GENOMIC DNA]</scope>
    <source>
        <strain evidence="1">HL-2020</strain>
        <tissue evidence="1">Leaf</tissue>
    </source>
</reference>
<evidence type="ECO:0000313" key="1">
    <source>
        <dbReference type="EMBL" id="KAF9591587.1"/>
    </source>
</evidence>
<evidence type="ECO:0008006" key="3">
    <source>
        <dbReference type="Google" id="ProtNLM"/>
    </source>
</evidence>
<evidence type="ECO:0000313" key="2">
    <source>
        <dbReference type="Proteomes" id="UP000631114"/>
    </source>
</evidence>
<keyword evidence="2" id="KW-1185">Reference proteome</keyword>
<dbReference type="PANTHER" id="PTHR33116:SF70">
    <property type="entry name" value="NON-LTR RETROELEMENT REVERSE TRANSCRIPTASE-LIKE PROTEIN"/>
    <property type="match status" value="1"/>
</dbReference>
<proteinExistence type="predicted"/>
<sequence>MSETRGDQTHQPISDLNPLIQTASDFAHNTPPIEQDKETFTFTAAPSPKYKAIQREPSITSQPQHPSFYPSLQQMSLNFSWEANGRYQYKRLRFCQQNFIRWKNNVFGNSEKKIQEIEEIIADIHQLLPSARTRAIDQREKALSMLLANLVLREESHWAQKANTSWHQEGDDNTKFFHMPVIINRQAKNITTVKDKDDDLVLFGNNELKEVNEMVEALKLFCQASGHQNNFEKSDLIFSAHATREFKQKSHTLFDIKRQQPILNYLGSPTYLSRVTSKSFSPLLLRLQNRLRLWKASTLSQAGRVTLINAICSAIPNHQMGVFKLPEVITHPIDVHRRAFLWGHEVTTKKVHSVNWKRSKSQSYMVD</sequence>
<dbReference type="PANTHER" id="PTHR33116">
    <property type="entry name" value="REVERSE TRANSCRIPTASE ZINC-BINDING DOMAIN-CONTAINING PROTEIN-RELATED-RELATED"/>
    <property type="match status" value="1"/>
</dbReference>
<organism evidence="1 2">
    <name type="scientific">Coptis chinensis</name>
    <dbReference type="NCBI Taxonomy" id="261450"/>
    <lineage>
        <taxon>Eukaryota</taxon>
        <taxon>Viridiplantae</taxon>
        <taxon>Streptophyta</taxon>
        <taxon>Embryophyta</taxon>
        <taxon>Tracheophyta</taxon>
        <taxon>Spermatophyta</taxon>
        <taxon>Magnoliopsida</taxon>
        <taxon>Ranunculales</taxon>
        <taxon>Ranunculaceae</taxon>
        <taxon>Coptidoideae</taxon>
        <taxon>Coptis</taxon>
    </lineage>
</organism>
<dbReference type="OrthoDB" id="1750106at2759"/>
<dbReference type="AlphaFoldDB" id="A0A835H4H0"/>
<comment type="caution">
    <text evidence="1">The sequence shown here is derived from an EMBL/GenBank/DDBJ whole genome shotgun (WGS) entry which is preliminary data.</text>
</comment>
<dbReference type="Proteomes" id="UP000631114">
    <property type="component" value="Unassembled WGS sequence"/>
</dbReference>
<dbReference type="EMBL" id="JADFTS010000008">
    <property type="protein sequence ID" value="KAF9591587.1"/>
    <property type="molecule type" value="Genomic_DNA"/>
</dbReference>
<name>A0A835H4H0_9MAGN</name>
<gene>
    <name evidence="1" type="ORF">IFM89_004641</name>
</gene>
<protein>
    <recommendedName>
        <fullName evidence="3">Reverse transcriptase</fullName>
    </recommendedName>
</protein>
<accession>A0A835H4H0</accession>